<evidence type="ECO:0000313" key="20">
    <source>
        <dbReference type="Proteomes" id="UP001220610"/>
    </source>
</evidence>
<keyword evidence="8" id="KW-0408">Iron</keyword>
<feature type="domain" description="TonB-dependent receptor plug" evidence="18">
    <location>
        <begin position="137"/>
        <end position="236"/>
    </location>
</feature>
<dbReference type="PANTHER" id="PTHR32552:SF68">
    <property type="entry name" value="FERRICHROME OUTER MEMBRANE TRANSPORTER_PHAGE RECEPTOR"/>
    <property type="match status" value="1"/>
</dbReference>
<evidence type="ECO:0000313" key="19">
    <source>
        <dbReference type="EMBL" id="WEK34619.1"/>
    </source>
</evidence>
<evidence type="ECO:0000259" key="17">
    <source>
        <dbReference type="Pfam" id="PF00593"/>
    </source>
</evidence>
<evidence type="ECO:0000256" key="2">
    <source>
        <dbReference type="ARBA" id="ARBA00009810"/>
    </source>
</evidence>
<dbReference type="GO" id="GO:0009279">
    <property type="term" value="C:cell outer membrane"/>
    <property type="evidence" value="ECO:0007669"/>
    <property type="project" value="UniProtKB-SubCell"/>
</dbReference>
<evidence type="ECO:0000256" key="10">
    <source>
        <dbReference type="ARBA" id="ARBA00023077"/>
    </source>
</evidence>
<keyword evidence="12 19" id="KW-0675">Receptor</keyword>
<keyword evidence="9" id="KW-0406">Ion transport</keyword>
<dbReference type="InterPro" id="IPR013784">
    <property type="entry name" value="Carb-bd-like_fold"/>
</dbReference>
<dbReference type="InterPro" id="IPR010105">
    <property type="entry name" value="TonB_sidphr_rcpt"/>
</dbReference>
<dbReference type="InterPro" id="IPR039426">
    <property type="entry name" value="TonB-dep_rcpt-like"/>
</dbReference>
<evidence type="ECO:0000256" key="11">
    <source>
        <dbReference type="ARBA" id="ARBA00023136"/>
    </source>
</evidence>
<evidence type="ECO:0000256" key="8">
    <source>
        <dbReference type="ARBA" id="ARBA00023004"/>
    </source>
</evidence>
<comment type="subcellular location">
    <subcellularLocation>
        <location evidence="1 14">Cell outer membrane</location>
        <topology evidence="1 14">Multi-pass membrane protein</topology>
    </subcellularLocation>
</comment>
<gene>
    <name evidence="19" type="ORF">P0Y53_19200</name>
</gene>
<evidence type="ECO:0000256" key="7">
    <source>
        <dbReference type="ARBA" id="ARBA00022729"/>
    </source>
</evidence>
<keyword evidence="7 16" id="KW-0732">Signal</keyword>
<dbReference type="GO" id="GO:0038023">
    <property type="term" value="F:signaling receptor activity"/>
    <property type="evidence" value="ECO:0007669"/>
    <property type="project" value="InterPro"/>
</dbReference>
<dbReference type="Gene3D" id="2.170.130.10">
    <property type="entry name" value="TonB-dependent receptor, plug domain"/>
    <property type="match status" value="1"/>
</dbReference>
<keyword evidence="6 14" id="KW-0812">Transmembrane</keyword>
<keyword evidence="4 14" id="KW-1134">Transmembrane beta strand</keyword>
<dbReference type="InterPro" id="IPR037066">
    <property type="entry name" value="Plug_dom_sf"/>
</dbReference>
<evidence type="ECO:0000256" key="4">
    <source>
        <dbReference type="ARBA" id="ARBA00022452"/>
    </source>
</evidence>
<comment type="similarity">
    <text evidence="2 14 15">Belongs to the TonB-dependent receptor family.</text>
</comment>
<dbReference type="GO" id="GO:0030246">
    <property type="term" value="F:carbohydrate binding"/>
    <property type="evidence" value="ECO:0007669"/>
    <property type="project" value="InterPro"/>
</dbReference>
<feature type="chain" id="PRO_5042545726" evidence="16">
    <location>
        <begin position="22"/>
        <end position="799"/>
    </location>
</feature>
<feature type="domain" description="TonB-dependent receptor-like beta-barrel" evidence="17">
    <location>
        <begin position="311"/>
        <end position="764"/>
    </location>
</feature>
<sequence length="799" mass="88190">MMKRYLLTLLCSLLAALNLAAAVDERGGITGTVTTAEGLAAAAVTVMIKGTSRIAITDDKGRFILRNIPAGNHTLEVSLVGYETTTQQVSVADNQMTTVTLQLAISKNELETVVIKSARNKYIINQTSSSLRLATPVLEVAQNIQVVTGANLSDQQVISMSDGLIRNVSGVVRLEHWGDLYTNIVTRGSQLQAFRNGVNVVNSYWGPLTEDMSMVDHIEFVKGPAGFMLSSGDPSGLYNVVTKKPTGQTKGEFSMTVGSFDLYRTALDLDGKLSKDGRLLYRLNLAAQNKKSHRANEYNDRYTIAPVISYQVDDKTKLTLEYTYQRANMSNVGSFYIFDAKGYATRPVDFTTLPSGTPGTQINDHSVFLNLQHEISPGWKLTGQISHFNYDQVGTSMWPSAVYPDGKMIRNIGIWDVTSTMTMGQAFVNGDFKTGAVRHRVLAGLDMSNKEYYADWGQSHDLDTAGGEFDIYNPDMGTPNNGYPVFDRSLSIKERAAAAGSTQESRYTSFYVQDELGFFDNMVRLTLAGRYTKLRQAYYGEEKAERITPRAGLSVSLDKNTAVYGLYDQAFIPQGGTLANGGKTRPVTGNNMEVGIKKNWLNGKWNTTLAVYRIIKNNELVGDPNNPTSGLSIELGQKRAQGVEFDLRGTIINGLNLVANYAFTESVVTETDSRTVGKEGFPQVGDLLPSYAKHTTNAWLSYKLTSGALKGLGVSAGVTWLIDRITFWDAPPDPKQVIPDYAKVDAGLFWGNDKVKINLNVFNVFDKYIYSGSYYSWNSSYYWQTDPPRNVRLSVAYNF</sequence>
<dbReference type="InterPro" id="IPR000531">
    <property type="entry name" value="Beta-barrel_TonB"/>
</dbReference>
<evidence type="ECO:0000256" key="12">
    <source>
        <dbReference type="ARBA" id="ARBA00023170"/>
    </source>
</evidence>
<evidence type="ECO:0000256" key="9">
    <source>
        <dbReference type="ARBA" id="ARBA00023065"/>
    </source>
</evidence>
<evidence type="ECO:0000256" key="3">
    <source>
        <dbReference type="ARBA" id="ARBA00022448"/>
    </source>
</evidence>
<accession>A0AAJ5WR84</accession>
<evidence type="ECO:0000256" key="1">
    <source>
        <dbReference type="ARBA" id="ARBA00004571"/>
    </source>
</evidence>
<protein>
    <submittedName>
        <fullName evidence="19">TonB-dependent receptor</fullName>
    </submittedName>
</protein>
<dbReference type="AlphaFoldDB" id="A0AAJ5WR84"/>
<dbReference type="InterPro" id="IPR012910">
    <property type="entry name" value="Plug_dom"/>
</dbReference>
<dbReference type="Pfam" id="PF13715">
    <property type="entry name" value="CarbopepD_reg_2"/>
    <property type="match status" value="1"/>
</dbReference>
<dbReference type="InterPro" id="IPR036942">
    <property type="entry name" value="Beta-barrel_TonB_sf"/>
</dbReference>
<evidence type="ECO:0000259" key="18">
    <source>
        <dbReference type="Pfam" id="PF07715"/>
    </source>
</evidence>
<dbReference type="Gene3D" id="2.40.170.20">
    <property type="entry name" value="TonB-dependent receptor, beta-barrel domain"/>
    <property type="match status" value="1"/>
</dbReference>
<dbReference type="PANTHER" id="PTHR32552">
    <property type="entry name" value="FERRICHROME IRON RECEPTOR-RELATED"/>
    <property type="match status" value="1"/>
</dbReference>
<evidence type="ECO:0000256" key="16">
    <source>
        <dbReference type="SAM" id="SignalP"/>
    </source>
</evidence>
<dbReference type="NCBIfam" id="TIGR01783">
    <property type="entry name" value="TonB-siderophor"/>
    <property type="match status" value="1"/>
</dbReference>
<dbReference type="GO" id="GO:0015891">
    <property type="term" value="P:siderophore transport"/>
    <property type="evidence" value="ECO:0007669"/>
    <property type="project" value="InterPro"/>
</dbReference>
<keyword evidence="11 14" id="KW-0472">Membrane</keyword>
<dbReference type="Proteomes" id="UP001220610">
    <property type="component" value="Chromosome"/>
</dbReference>
<reference evidence="19" key="1">
    <citation type="submission" date="2023-03" db="EMBL/GenBank/DDBJ databases">
        <title>Andean soil-derived lignocellulolytic bacterial consortium as a source of novel taxa and putative plastic-active enzymes.</title>
        <authorList>
            <person name="Diaz-Garcia L."/>
            <person name="Chuvochina M."/>
            <person name="Feuerriegel G."/>
            <person name="Bunk B."/>
            <person name="Sproer C."/>
            <person name="Streit W.R."/>
            <person name="Rodriguez L.M."/>
            <person name="Overmann J."/>
            <person name="Jimenez D.J."/>
        </authorList>
    </citation>
    <scope>NUCLEOTIDE SEQUENCE</scope>
    <source>
        <strain evidence="19">MAG 7</strain>
    </source>
</reference>
<evidence type="ECO:0000256" key="5">
    <source>
        <dbReference type="ARBA" id="ARBA00022496"/>
    </source>
</evidence>
<feature type="signal peptide" evidence="16">
    <location>
        <begin position="1"/>
        <end position="21"/>
    </location>
</feature>
<dbReference type="Pfam" id="PF00593">
    <property type="entry name" value="TonB_dep_Rec_b-barrel"/>
    <property type="match status" value="1"/>
</dbReference>
<dbReference type="PROSITE" id="PS52016">
    <property type="entry name" value="TONB_DEPENDENT_REC_3"/>
    <property type="match status" value="1"/>
</dbReference>
<keyword evidence="10 15" id="KW-0798">TonB box</keyword>
<keyword evidence="5" id="KW-0410">Iron transport</keyword>
<proteinExistence type="inferred from homology"/>
<dbReference type="Gene3D" id="2.60.40.1120">
    <property type="entry name" value="Carboxypeptidase-like, regulatory domain"/>
    <property type="match status" value="1"/>
</dbReference>
<dbReference type="Pfam" id="PF07715">
    <property type="entry name" value="Plug"/>
    <property type="match status" value="1"/>
</dbReference>
<dbReference type="SUPFAM" id="SSF56935">
    <property type="entry name" value="Porins"/>
    <property type="match status" value="1"/>
</dbReference>
<dbReference type="SUPFAM" id="SSF49452">
    <property type="entry name" value="Starch-binding domain-like"/>
    <property type="match status" value="1"/>
</dbReference>
<evidence type="ECO:0000256" key="14">
    <source>
        <dbReference type="PROSITE-ProRule" id="PRU01360"/>
    </source>
</evidence>
<organism evidence="19 20">
    <name type="scientific">Candidatus Pseudobacter hemicellulosilyticus</name>
    <dbReference type="NCBI Taxonomy" id="3121375"/>
    <lineage>
        <taxon>Bacteria</taxon>
        <taxon>Pseudomonadati</taxon>
        <taxon>Bacteroidota</taxon>
        <taxon>Chitinophagia</taxon>
        <taxon>Chitinophagales</taxon>
        <taxon>Chitinophagaceae</taxon>
        <taxon>Pseudobacter</taxon>
    </lineage>
</organism>
<evidence type="ECO:0000256" key="15">
    <source>
        <dbReference type="RuleBase" id="RU003357"/>
    </source>
</evidence>
<name>A0AAJ5WR84_9BACT</name>
<dbReference type="CDD" id="cd01347">
    <property type="entry name" value="ligand_gated_channel"/>
    <property type="match status" value="1"/>
</dbReference>
<evidence type="ECO:0000256" key="13">
    <source>
        <dbReference type="ARBA" id="ARBA00023237"/>
    </source>
</evidence>
<dbReference type="GO" id="GO:0015344">
    <property type="term" value="F:siderophore uptake transmembrane transporter activity"/>
    <property type="evidence" value="ECO:0007669"/>
    <property type="project" value="TreeGrafter"/>
</dbReference>
<evidence type="ECO:0000256" key="6">
    <source>
        <dbReference type="ARBA" id="ARBA00022692"/>
    </source>
</evidence>
<dbReference type="EMBL" id="CP119311">
    <property type="protein sequence ID" value="WEK34619.1"/>
    <property type="molecule type" value="Genomic_DNA"/>
</dbReference>
<keyword evidence="3 14" id="KW-0813">Transport</keyword>
<keyword evidence="13 14" id="KW-0998">Cell outer membrane</keyword>